<accession>A0AAW0D5U1</accession>
<organism evidence="2 3">
    <name type="scientific">Favolaschia claudopus</name>
    <dbReference type="NCBI Taxonomy" id="2862362"/>
    <lineage>
        <taxon>Eukaryota</taxon>
        <taxon>Fungi</taxon>
        <taxon>Dikarya</taxon>
        <taxon>Basidiomycota</taxon>
        <taxon>Agaricomycotina</taxon>
        <taxon>Agaricomycetes</taxon>
        <taxon>Agaricomycetidae</taxon>
        <taxon>Agaricales</taxon>
        <taxon>Marasmiineae</taxon>
        <taxon>Mycenaceae</taxon>
        <taxon>Favolaschia</taxon>
    </lineage>
</organism>
<proteinExistence type="predicted"/>
<feature type="compositionally biased region" description="Basic and acidic residues" evidence="1">
    <location>
        <begin position="413"/>
        <end position="436"/>
    </location>
</feature>
<evidence type="ECO:0000313" key="3">
    <source>
        <dbReference type="Proteomes" id="UP001362999"/>
    </source>
</evidence>
<dbReference type="EMBL" id="JAWWNJ010000011">
    <property type="protein sequence ID" value="KAK7045237.1"/>
    <property type="molecule type" value="Genomic_DNA"/>
</dbReference>
<evidence type="ECO:0000313" key="2">
    <source>
        <dbReference type="EMBL" id="KAK7045237.1"/>
    </source>
</evidence>
<feature type="region of interest" description="Disordered" evidence="1">
    <location>
        <begin position="372"/>
        <end position="436"/>
    </location>
</feature>
<protein>
    <submittedName>
        <fullName evidence="2">Uncharacterized protein</fullName>
    </submittedName>
</protein>
<dbReference type="InterPro" id="IPR036910">
    <property type="entry name" value="HMG_box_dom_sf"/>
</dbReference>
<sequence length="436" mass="49072">MPKGQFTRAQNDYIESFFPQFVVELDKGLSGVPLTQWKQGKASDILDSTTFQGLDLDKLPRKTWFEMIVRKFTNYRNQTYLKGNTNAVAAVPNKKTNPLMKFSSILSGRQLFSRENKNSWSAAVEQRIRDTNTTNRGAVHQNILSEKWNALTDVDKAHWNDRAEAEAGNIQRNQQEFPETITLALQDLCRGGLVGDAEMVLFYGFRDSEGRDLISGSIHAHSERNNKQFGADQAALQNEYEQAWWDFTDRVIPHSIGESPLIPRNSAGHPVFPAINLESTLTADIRTLLVDFFEQCWVVQSSDEKVIGMPWDEIASDADKFYDTLAFPINLDHPQNLSTDRVHALAAELLRTSGPDSIHPFRFRDFPNNAPSIIAVPPKPDSKVETPNPLPRPESHAPPPEPPVISPKPAPRILEEGKLEDKTSPKRKFDDGSVLC</sequence>
<dbReference type="AlphaFoldDB" id="A0AAW0D5U1"/>
<reference evidence="2 3" key="1">
    <citation type="journal article" date="2024" name="J Genomics">
        <title>Draft genome sequencing and assembly of Favolaschia claudopus CIRM-BRFM 2984 isolated from oak limbs.</title>
        <authorList>
            <person name="Navarro D."/>
            <person name="Drula E."/>
            <person name="Chaduli D."/>
            <person name="Cazenave R."/>
            <person name="Ahrendt S."/>
            <person name="Wang J."/>
            <person name="Lipzen A."/>
            <person name="Daum C."/>
            <person name="Barry K."/>
            <person name="Grigoriev I.V."/>
            <person name="Favel A."/>
            <person name="Rosso M.N."/>
            <person name="Martin F."/>
        </authorList>
    </citation>
    <scope>NUCLEOTIDE SEQUENCE [LARGE SCALE GENOMIC DNA]</scope>
    <source>
        <strain evidence="2 3">CIRM-BRFM 2984</strain>
    </source>
</reference>
<keyword evidence="3" id="KW-1185">Reference proteome</keyword>
<name>A0AAW0D5U1_9AGAR</name>
<dbReference type="Gene3D" id="1.10.30.10">
    <property type="entry name" value="High mobility group box domain"/>
    <property type="match status" value="1"/>
</dbReference>
<evidence type="ECO:0000256" key="1">
    <source>
        <dbReference type="SAM" id="MobiDB-lite"/>
    </source>
</evidence>
<dbReference type="Proteomes" id="UP001362999">
    <property type="component" value="Unassembled WGS sequence"/>
</dbReference>
<feature type="compositionally biased region" description="Pro residues" evidence="1">
    <location>
        <begin position="388"/>
        <end position="410"/>
    </location>
</feature>
<gene>
    <name evidence="2" type="ORF">R3P38DRAFT_2508308</name>
</gene>
<comment type="caution">
    <text evidence="2">The sequence shown here is derived from an EMBL/GenBank/DDBJ whole genome shotgun (WGS) entry which is preliminary data.</text>
</comment>